<dbReference type="RefSeq" id="WP_133801841.1">
    <property type="nucleotide sequence ID" value="NZ_SNWQ01000010.1"/>
</dbReference>
<dbReference type="Proteomes" id="UP000295388">
    <property type="component" value="Unassembled WGS sequence"/>
</dbReference>
<gene>
    <name evidence="1" type="ORF">EV643_11058</name>
</gene>
<accession>A0A4R6KA57</accession>
<keyword evidence="2" id="KW-1185">Reference proteome</keyword>
<protein>
    <submittedName>
        <fullName evidence="1">Uncharacterized protein</fullName>
    </submittedName>
</protein>
<name>A0A4R6KA57_9ACTN</name>
<dbReference type="AlphaFoldDB" id="A0A4R6KA57"/>
<comment type="caution">
    <text evidence="1">The sequence shown here is derived from an EMBL/GenBank/DDBJ whole genome shotgun (WGS) entry which is preliminary data.</text>
</comment>
<organism evidence="1 2">
    <name type="scientific">Kribbella caucasensis</name>
    <dbReference type="NCBI Taxonomy" id="2512215"/>
    <lineage>
        <taxon>Bacteria</taxon>
        <taxon>Bacillati</taxon>
        <taxon>Actinomycetota</taxon>
        <taxon>Actinomycetes</taxon>
        <taxon>Propionibacteriales</taxon>
        <taxon>Kribbellaceae</taxon>
        <taxon>Kribbella</taxon>
    </lineage>
</organism>
<dbReference type="OrthoDB" id="4925768at2"/>
<reference evidence="1 2" key="1">
    <citation type="submission" date="2019-03" db="EMBL/GenBank/DDBJ databases">
        <title>Genomic Encyclopedia of Type Strains, Phase III (KMG-III): the genomes of soil and plant-associated and newly described type strains.</title>
        <authorList>
            <person name="Whitman W."/>
        </authorList>
    </citation>
    <scope>NUCLEOTIDE SEQUENCE [LARGE SCALE GENOMIC DNA]</scope>
    <source>
        <strain evidence="1 2">VKM Ac-2527</strain>
    </source>
</reference>
<evidence type="ECO:0000313" key="1">
    <source>
        <dbReference type="EMBL" id="TDO46675.1"/>
    </source>
</evidence>
<proteinExistence type="predicted"/>
<dbReference type="EMBL" id="SNWQ01000010">
    <property type="protein sequence ID" value="TDO46675.1"/>
    <property type="molecule type" value="Genomic_DNA"/>
</dbReference>
<evidence type="ECO:0000313" key="2">
    <source>
        <dbReference type="Proteomes" id="UP000295388"/>
    </source>
</evidence>
<sequence>MNPTPHARAALATLPLSFPDPTGVVIVDGGCDWPAEVTRALRSGAAGVLVVQPKPADFAELLELDPSTAVIVDSTWASNPVIGAAAQAFQAAAADGSRLECRVILAPGSDFPTALLDQLILVRALLSPVSKVRVQYRSDHGFHAEGMTDTSMTVDLSVVCTTAVPAAATVRLLTSDGSVELLIPTGDTAEPARLTTAGPDGAVQAPTQYETGHRASLRRLRELMASGPADGLADLRQLHADVLVTRGAQRT</sequence>